<name>A0A9P4URG3_9PEZI</name>
<evidence type="ECO:0000313" key="3">
    <source>
        <dbReference type="EMBL" id="KAF2722040.1"/>
    </source>
</evidence>
<gene>
    <name evidence="3" type="ORF">K431DRAFT_284247</name>
</gene>
<comment type="caution">
    <text evidence="3">The sequence shown here is derived from an EMBL/GenBank/DDBJ whole genome shotgun (WGS) entry which is preliminary data.</text>
</comment>
<organism evidence="3 4">
    <name type="scientific">Polychaeton citri CBS 116435</name>
    <dbReference type="NCBI Taxonomy" id="1314669"/>
    <lineage>
        <taxon>Eukaryota</taxon>
        <taxon>Fungi</taxon>
        <taxon>Dikarya</taxon>
        <taxon>Ascomycota</taxon>
        <taxon>Pezizomycotina</taxon>
        <taxon>Dothideomycetes</taxon>
        <taxon>Dothideomycetidae</taxon>
        <taxon>Capnodiales</taxon>
        <taxon>Capnodiaceae</taxon>
        <taxon>Polychaeton</taxon>
    </lineage>
</organism>
<dbReference type="GO" id="GO:0009117">
    <property type="term" value="P:nucleotide metabolic process"/>
    <property type="evidence" value="ECO:0007669"/>
    <property type="project" value="InterPro"/>
</dbReference>
<sequence length="273" mass="30885">MDSSSLQAKAVAQFDSLVQKGELFWSPSDEIKIEQQPFNVYFRISNSVSDKPYNPNDTSRRPGFLDDDQEFTIATVWPGHKLILNKFCWVRPQLILHTREFESQRDLLAQADFEASLETLALLDGHYIAIFNGGPDAGSSVAHKHLQIFPRPDWKLFGDEMLSGRVSLPFRYRHTTINQGTTGEQLFQTYSRMCEELGISSGSAHNMLLVSEWMLVIPRSCANIQGHKPNAPIQGGANAMLGMEWLKSRDQLENWEQYGPMKALTEFGVSSQD</sequence>
<dbReference type="GO" id="GO:0005524">
    <property type="term" value="F:ATP binding"/>
    <property type="evidence" value="ECO:0007669"/>
    <property type="project" value="InterPro"/>
</dbReference>
<evidence type="ECO:0000313" key="4">
    <source>
        <dbReference type="Proteomes" id="UP000799441"/>
    </source>
</evidence>
<feature type="domain" description="Ap4A phosphorylase 1/2 N-terminal" evidence="2">
    <location>
        <begin position="4"/>
        <end position="152"/>
    </location>
</feature>
<dbReference type="PANTHER" id="PTHR38420">
    <property type="entry name" value="AP-4-A PHOSPHORYLASE II"/>
    <property type="match status" value="1"/>
</dbReference>
<dbReference type="InterPro" id="IPR045759">
    <property type="entry name" value="Ap4A_phos1/2_N"/>
</dbReference>
<dbReference type="GO" id="GO:0003877">
    <property type="term" value="F:ATP:ADP adenylyltransferase activity"/>
    <property type="evidence" value="ECO:0007669"/>
    <property type="project" value="InterPro"/>
</dbReference>
<dbReference type="InterPro" id="IPR036265">
    <property type="entry name" value="HIT-like_sf"/>
</dbReference>
<accession>A0A9P4URG3</accession>
<dbReference type="OrthoDB" id="10267950at2759"/>
<dbReference type="EMBL" id="MU003785">
    <property type="protein sequence ID" value="KAF2722040.1"/>
    <property type="molecule type" value="Genomic_DNA"/>
</dbReference>
<dbReference type="InterPro" id="IPR043171">
    <property type="entry name" value="Ap4A_phos1/2-like"/>
</dbReference>
<dbReference type="Pfam" id="PF09830">
    <property type="entry name" value="ATP_transf"/>
    <property type="match status" value="1"/>
</dbReference>
<dbReference type="InterPro" id="IPR019200">
    <property type="entry name" value="ATP_adenylylTrfase_C"/>
</dbReference>
<evidence type="ECO:0000259" key="1">
    <source>
        <dbReference type="Pfam" id="PF09830"/>
    </source>
</evidence>
<feature type="domain" description="ATP adenylyltransferase C-terminal" evidence="1">
    <location>
        <begin position="167"/>
        <end position="269"/>
    </location>
</feature>
<keyword evidence="4" id="KW-1185">Reference proteome</keyword>
<evidence type="ECO:0000259" key="2">
    <source>
        <dbReference type="Pfam" id="PF19327"/>
    </source>
</evidence>
<proteinExistence type="predicted"/>
<dbReference type="Proteomes" id="UP000799441">
    <property type="component" value="Unassembled WGS sequence"/>
</dbReference>
<protein>
    <recommendedName>
        <fullName evidence="5">Ap4A phosphorylase II</fullName>
    </recommendedName>
</protein>
<reference evidence="3" key="1">
    <citation type="journal article" date="2020" name="Stud. Mycol.">
        <title>101 Dothideomycetes genomes: a test case for predicting lifestyles and emergence of pathogens.</title>
        <authorList>
            <person name="Haridas S."/>
            <person name="Albert R."/>
            <person name="Binder M."/>
            <person name="Bloem J."/>
            <person name="Labutti K."/>
            <person name="Salamov A."/>
            <person name="Andreopoulos B."/>
            <person name="Baker S."/>
            <person name="Barry K."/>
            <person name="Bills G."/>
            <person name="Bluhm B."/>
            <person name="Cannon C."/>
            <person name="Castanera R."/>
            <person name="Culley D."/>
            <person name="Daum C."/>
            <person name="Ezra D."/>
            <person name="Gonzalez J."/>
            <person name="Henrissat B."/>
            <person name="Kuo A."/>
            <person name="Liang C."/>
            <person name="Lipzen A."/>
            <person name="Lutzoni F."/>
            <person name="Magnuson J."/>
            <person name="Mondo S."/>
            <person name="Nolan M."/>
            <person name="Ohm R."/>
            <person name="Pangilinan J."/>
            <person name="Park H.-J."/>
            <person name="Ramirez L."/>
            <person name="Alfaro M."/>
            <person name="Sun H."/>
            <person name="Tritt A."/>
            <person name="Yoshinaga Y."/>
            <person name="Zwiers L.-H."/>
            <person name="Turgeon B."/>
            <person name="Goodwin S."/>
            <person name="Spatafora J."/>
            <person name="Crous P."/>
            <person name="Grigoriev I."/>
        </authorList>
    </citation>
    <scope>NUCLEOTIDE SEQUENCE</scope>
    <source>
        <strain evidence="3">CBS 116435</strain>
    </source>
</reference>
<evidence type="ECO:0008006" key="5">
    <source>
        <dbReference type="Google" id="ProtNLM"/>
    </source>
</evidence>
<dbReference type="PANTHER" id="PTHR38420:SF1">
    <property type="entry name" value="PUTATIVE (AFU_ORTHOLOGUE AFUA_5G14690)-RELATED"/>
    <property type="match status" value="1"/>
</dbReference>
<dbReference type="Pfam" id="PF19327">
    <property type="entry name" value="Ap4A_phos_N"/>
    <property type="match status" value="1"/>
</dbReference>
<dbReference type="SUPFAM" id="SSF54197">
    <property type="entry name" value="HIT-like"/>
    <property type="match status" value="1"/>
</dbReference>
<dbReference type="Gene3D" id="3.30.428.70">
    <property type="match status" value="1"/>
</dbReference>
<dbReference type="InterPro" id="IPR009163">
    <property type="entry name" value="Ap4A_phos1/2"/>
</dbReference>
<dbReference type="AlphaFoldDB" id="A0A9P4URG3"/>